<dbReference type="PIRSF" id="PIRSF037167">
    <property type="entry name" value="Mtase_YfcB_prd"/>
    <property type="match status" value="1"/>
</dbReference>
<feature type="domain" description="Methyltransferase small" evidence="4">
    <location>
        <begin position="134"/>
        <end position="215"/>
    </location>
</feature>
<dbReference type="GO" id="GO:0032259">
    <property type="term" value="P:methylation"/>
    <property type="evidence" value="ECO:0007669"/>
    <property type="project" value="UniProtKB-KW"/>
</dbReference>
<dbReference type="OrthoDB" id="9800643at2"/>
<dbReference type="InterPro" id="IPR017127">
    <property type="entry name" value="Ribosome_uL3_MTase"/>
</dbReference>
<protein>
    <submittedName>
        <fullName evidence="5">50S ribosomal protein L3 N(5)-glutamine methyltransferase</fullName>
    </submittedName>
</protein>
<dbReference type="InterPro" id="IPR002052">
    <property type="entry name" value="DNA_methylase_N6_adenine_CS"/>
</dbReference>
<dbReference type="NCBIfam" id="TIGR00536">
    <property type="entry name" value="hemK_fam"/>
    <property type="match status" value="1"/>
</dbReference>
<dbReference type="InterPro" id="IPR004556">
    <property type="entry name" value="HemK-like"/>
</dbReference>
<dbReference type="InterPro" id="IPR007848">
    <property type="entry name" value="Small_mtfrase_dom"/>
</dbReference>
<evidence type="ECO:0000256" key="2">
    <source>
        <dbReference type="ARBA" id="ARBA00022679"/>
    </source>
</evidence>
<dbReference type="NCBIfam" id="TIGR03533">
    <property type="entry name" value="L3_gln_methyl"/>
    <property type="match status" value="1"/>
</dbReference>
<keyword evidence="1 5" id="KW-0489">Methyltransferase</keyword>
<dbReference type="Pfam" id="PF05175">
    <property type="entry name" value="MTS"/>
    <property type="match status" value="1"/>
</dbReference>
<evidence type="ECO:0000256" key="3">
    <source>
        <dbReference type="ARBA" id="ARBA00022691"/>
    </source>
</evidence>
<dbReference type="CDD" id="cd02440">
    <property type="entry name" value="AdoMet_MTases"/>
    <property type="match status" value="1"/>
</dbReference>
<dbReference type="EMBL" id="PDKR01000001">
    <property type="protein sequence ID" value="PPI88899.1"/>
    <property type="molecule type" value="Genomic_DNA"/>
</dbReference>
<evidence type="ECO:0000313" key="5">
    <source>
        <dbReference type="EMBL" id="PPI88899.1"/>
    </source>
</evidence>
<organism evidence="5 6">
    <name type="scientific">Candidatus Pantoea edessiphila</name>
    <dbReference type="NCBI Taxonomy" id="2044610"/>
    <lineage>
        <taxon>Bacteria</taxon>
        <taxon>Pseudomonadati</taxon>
        <taxon>Pseudomonadota</taxon>
        <taxon>Gammaproteobacteria</taxon>
        <taxon>Enterobacterales</taxon>
        <taxon>Erwiniaceae</taxon>
        <taxon>Pantoea</taxon>
    </lineage>
</organism>
<dbReference type="AlphaFoldDB" id="A0A2P5T2U3"/>
<keyword evidence="5" id="KW-0687">Ribonucleoprotein</keyword>
<reference evidence="5 6" key="1">
    <citation type="journal article" date="2018" name="Genome Biol. Evol.">
        <title>Cladogenesis and Genomic Streamlining in Extracellular Endosymbionts of Tropical Stink Bugs.</title>
        <authorList>
            <person name="Otero-Bravo A."/>
            <person name="Goffredi S."/>
            <person name="Sabree Z.L."/>
        </authorList>
    </citation>
    <scope>NUCLEOTIDE SEQUENCE [LARGE SCALE GENOMIC DNA]</scope>
    <source>
        <strain evidence="5 6">SoEO</strain>
    </source>
</reference>
<keyword evidence="3" id="KW-0949">S-adenosyl-L-methionine</keyword>
<name>A0A2P5T2U3_9GAMM</name>
<dbReference type="GO" id="GO:0003676">
    <property type="term" value="F:nucleic acid binding"/>
    <property type="evidence" value="ECO:0007669"/>
    <property type="project" value="InterPro"/>
</dbReference>
<evidence type="ECO:0000313" key="6">
    <source>
        <dbReference type="Proteomes" id="UP000295937"/>
    </source>
</evidence>
<proteinExistence type="predicted"/>
<keyword evidence="2 5" id="KW-0808">Transferase</keyword>
<gene>
    <name evidence="5" type="ORF">CRV09_01170</name>
</gene>
<dbReference type="GO" id="GO:0005840">
    <property type="term" value="C:ribosome"/>
    <property type="evidence" value="ECO:0007669"/>
    <property type="project" value="UniProtKB-KW"/>
</dbReference>
<comment type="caution">
    <text evidence="5">The sequence shown here is derived from an EMBL/GenBank/DDBJ whole genome shotgun (WGS) entry which is preliminary data.</text>
</comment>
<sequence>MDQILIEEALNELSTIQDMLRWAVSSFVDAKICYGHGTDNPWDEAVQLILPAIFLPIDIHEEISSARLTTSERNRIIKFVARRVNEYIPSAYLTNKSWFCGYEFYVDKRVIIPRSPIGELIKSNFIGLIKHPPNYILDMCTGSGCIAIACGYNFPESTIDAVDISKEALDVAKKNLRKHHLIKNVNLVKSNLFCKLPNIKYDLIITNPPYVSMKELDMLPDEYHHEPKIGLLSGSDGLKIINLILDGAPNYLSDDGILICEVGNNKTKMIEQYPNIPFTWLKLDNGGDGVFMITRKQLN</sequence>
<dbReference type="Proteomes" id="UP000295937">
    <property type="component" value="Unassembled WGS sequence"/>
</dbReference>
<dbReference type="GO" id="GO:0036009">
    <property type="term" value="F:protein-glutamine N-methyltransferase activity"/>
    <property type="evidence" value="ECO:0007669"/>
    <property type="project" value="InterPro"/>
</dbReference>
<dbReference type="PANTHER" id="PTHR47806:SF1">
    <property type="entry name" value="RIBOSOMAL PROTEIN UL3 GLUTAMINE METHYLTRANSFERASE"/>
    <property type="match status" value="1"/>
</dbReference>
<dbReference type="PROSITE" id="PS00092">
    <property type="entry name" value="N6_MTASE"/>
    <property type="match status" value="1"/>
</dbReference>
<dbReference type="Gene3D" id="3.40.50.150">
    <property type="entry name" value="Vaccinia Virus protein VP39"/>
    <property type="match status" value="1"/>
</dbReference>
<keyword evidence="5" id="KW-0689">Ribosomal protein</keyword>
<dbReference type="GO" id="GO:0005829">
    <property type="term" value="C:cytosol"/>
    <property type="evidence" value="ECO:0007669"/>
    <property type="project" value="TreeGrafter"/>
</dbReference>
<evidence type="ECO:0000256" key="1">
    <source>
        <dbReference type="ARBA" id="ARBA00022603"/>
    </source>
</evidence>
<dbReference type="InterPro" id="IPR029063">
    <property type="entry name" value="SAM-dependent_MTases_sf"/>
</dbReference>
<accession>A0A2P5T2U3</accession>
<dbReference type="SUPFAM" id="SSF53335">
    <property type="entry name" value="S-adenosyl-L-methionine-dependent methyltransferases"/>
    <property type="match status" value="1"/>
</dbReference>
<dbReference type="FunFam" id="1.10.8.10:FF:000022">
    <property type="entry name" value="50S ribosomal protein L3 glutamine methyltransferase"/>
    <property type="match status" value="1"/>
</dbReference>
<dbReference type="FunFam" id="3.40.50.150:FF:000042">
    <property type="entry name" value="50S ribosomal protein L3 glutamine methyltransferase"/>
    <property type="match status" value="1"/>
</dbReference>
<evidence type="ECO:0000259" key="4">
    <source>
        <dbReference type="Pfam" id="PF05175"/>
    </source>
</evidence>
<dbReference type="PANTHER" id="PTHR47806">
    <property type="entry name" value="50S RIBOSOMAL PROTEIN L3 GLUTAMINE METHYLTRANSFERASE"/>
    <property type="match status" value="1"/>
</dbReference>
<dbReference type="RefSeq" id="WP_136132325.1">
    <property type="nucleotide sequence ID" value="NZ_PDKR01000001.1"/>
</dbReference>